<proteinExistence type="predicted"/>
<dbReference type="AlphaFoldDB" id="A0A6A5ZY67"/>
<sequence>MHQITPSELGFSSSVSPTDHPLVSTSPQASRNTTSQLPMAPKSGPYADLTSNEQVLVNQYIADICTYWRLTTLLAVFPTGLKPKRGTKLEIDARNLPIELLRELSELAALVPERRDEVMAACMSAKKARREVKEGWGRRGKDQIEVGDVVSARRVLEARLVVERKEAEKDMEVQELSNGNGKRKRNEDIEDQLQDKRSRVSDDHNPVDRFDNISIVEAVMSPRSAPGDISFERLPQASSNGKAVFSQRHHAAVSRPVRLPTNMTARIQKMASTHTINTLLANTTQQRPVARPQQNRLVRPQYLIERQQLDDHRKEQPIVTVDQQQHELTTLGAQATQAAAIAVGTHPRDIPGLTNTQRAALCRIRMAQAQKAGEVYDWQYDMVLMEALAKRDGEACEGR</sequence>
<dbReference type="EMBL" id="ML977521">
    <property type="protein sequence ID" value="KAF2123844.1"/>
    <property type="molecule type" value="Genomic_DNA"/>
</dbReference>
<name>A0A6A5ZY67_9PLEO</name>
<evidence type="ECO:0000313" key="3">
    <source>
        <dbReference type="Proteomes" id="UP000799771"/>
    </source>
</evidence>
<accession>A0A6A5ZY67</accession>
<feature type="region of interest" description="Disordered" evidence="1">
    <location>
        <begin position="1"/>
        <end position="45"/>
    </location>
</feature>
<dbReference type="RefSeq" id="XP_033518238.1">
    <property type="nucleotide sequence ID" value="XM_033662099.1"/>
</dbReference>
<feature type="compositionally biased region" description="Basic and acidic residues" evidence="1">
    <location>
        <begin position="193"/>
        <end position="207"/>
    </location>
</feature>
<keyword evidence="3" id="KW-1185">Reference proteome</keyword>
<feature type="region of interest" description="Disordered" evidence="1">
    <location>
        <begin position="169"/>
        <end position="207"/>
    </location>
</feature>
<gene>
    <name evidence="2" type="ORF">P153DRAFT_140156</name>
</gene>
<feature type="compositionally biased region" description="Polar residues" evidence="1">
    <location>
        <begin position="1"/>
        <end position="37"/>
    </location>
</feature>
<dbReference type="Proteomes" id="UP000799771">
    <property type="component" value="Unassembled WGS sequence"/>
</dbReference>
<protein>
    <submittedName>
        <fullName evidence="2">Uncharacterized protein</fullName>
    </submittedName>
</protein>
<reference evidence="2" key="1">
    <citation type="journal article" date="2020" name="Stud. Mycol.">
        <title>101 Dothideomycetes genomes: a test case for predicting lifestyles and emergence of pathogens.</title>
        <authorList>
            <person name="Haridas S."/>
            <person name="Albert R."/>
            <person name="Binder M."/>
            <person name="Bloem J."/>
            <person name="Labutti K."/>
            <person name="Salamov A."/>
            <person name="Andreopoulos B."/>
            <person name="Baker S."/>
            <person name="Barry K."/>
            <person name="Bills G."/>
            <person name="Bluhm B."/>
            <person name="Cannon C."/>
            <person name="Castanera R."/>
            <person name="Culley D."/>
            <person name="Daum C."/>
            <person name="Ezra D."/>
            <person name="Gonzalez J."/>
            <person name="Henrissat B."/>
            <person name="Kuo A."/>
            <person name="Liang C."/>
            <person name="Lipzen A."/>
            <person name="Lutzoni F."/>
            <person name="Magnuson J."/>
            <person name="Mondo S."/>
            <person name="Nolan M."/>
            <person name="Ohm R."/>
            <person name="Pangilinan J."/>
            <person name="Park H.-J."/>
            <person name="Ramirez L."/>
            <person name="Alfaro M."/>
            <person name="Sun H."/>
            <person name="Tritt A."/>
            <person name="Yoshinaga Y."/>
            <person name="Zwiers L.-H."/>
            <person name="Turgeon B."/>
            <person name="Goodwin S."/>
            <person name="Spatafora J."/>
            <person name="Crous P."/>
            <person name="Grigoriev I."/>
        </authorList>
    </citation>
    <scope>NUCLEOTIDE SEQUENCE</scope>
    <source>
        <strain evidence="2">CBS 119687</strain>
    </source>
</reference>
<organism evidence="2 3">
    <name type="scientific">Dothidotthia symphoricarpi CBS 119687</name>
    <dbReference type="NCBI Taxonomy" id="1392245"/>
    <lineage>
        <taxon>Eukaryota</taxon>
        <taxon>Fungi</taxon>
        <taxon>Dikarya</taxon>
        <taxon>Ascomycota</taxon>
        <taxon>Pezizomycotina</taxon>
        <taxon>Dothideomycetes</taxon>
        <taxon>Pleosporomycetidae</taxon>
        <taxon>Pleosporales</taxon>
        <taxon>Dothidotthiaceae</taxon>
        <taxon>Dothidotthia</taxon>
    </lineage>
</organism>
<evidence type="ECO:0000313" key="2">
    <source>
        <dbReference type="EMBL" id="KAF2123844.1"/>
    </source>
</evidence>
<dbReference type="GeneID" id="54402531"/>
<evidence type="ECO:0000256" key="1">
    <source>
        <dbReference type="SAM" id="MobiDB-lite"/>
    </source>
</evidence>